<dbReference type="AlphaFoldDB" id="A0A7S3QQW0"/>
<name>A0A7S3QQW0_DUNTE</name>
<gene>
    <name evidence="1" type="ORF">DTER00134_LOCUS4701</name>
</gene>
<accession>A0A7S3QQW0</accession>
<evidence type="ECO:0000313" key="1">
    <source>
        <dbReference type="EMBL" id="CAE0489630.1"/>
    </source>
</evidence>
<organism evidence="1">
    <name type="scientific">Dunaliella tertiolecta</name>
    <name type="common">Green alga</name>
    <dbReference type="NCBI Taxonomy" id="3047"/>
    <lineage>
        <taxon>Eukaryota</taxon>
        <taxon>Viridiplantae</taxon>
        <taxon>Chlorophyta</taxon>
        <taxon>core chlorophytes</taxon>
        <taxon>Chlorophyceae</taxon>
        <taxon>CS clade</taxon>
        <taxon>Chlamydomonadales</taxon>
        <taxon>Dunaliellaceae</taxon>
        <taxon>Dunaliella</taxon>
    </lineage>
</organism>
<reference evidence="1" key="1">
    <citation type="submission" date="2021-01" db="EMBL/GenBank/DDBJ databases">
        <authorList>
            <person name="Corre E."/>
            <person name="Pelletier E."/>
            <person name="Niang G."/>
            <person name="Scheremetjew M."/>
            <person name="Finn R."/>
            <person name="Kale V."/>
            <person name="Holt S."/>
            <person name="Cochrane G."/>
            <person name="Meng A."/>
            <person name="Brown T."/>
            <person name="Cohen L."/>
        </authorList>
    </citation>
    <scope>NUCLEOTIDE SEQUENCE</scope>
    <source>
        <strain evidence="1">CCMP1320</strain>
    </source>
</reference>
<sequence>MQQTPPFLYLISLTCVHRSPATTMSTPGGESLSFPVNPHGPFDILIGTNKGGQGDGVVQRFSFVLTAPSISLAKDLLQFTKWCGLHVLNLLSKSLHKGC</sequence>
<proteinExistence type="predicted"/>
<protein>
    <submittedName>
        <fullName evidence="1">Uncharacterized protein</fullName>
    </submittedName>
</protein>
<dbReference type="EMBL" id="HBIP01008592">
    <property type="protein sequence ID" value="CAE0489630.1"/>
    <property type="molecule type" value="Transcribed_RNA"/>
</dbReference>